<name>A0A7W5V4A5_9ACTN</name>
<evidence type="ECO:0000313" key="3">
    <source>
        <dbReference type="Proteomes" id="UP000579945"/>
    </source>
</evidence>
<comment type="caution">
    <text evidence="2">The sequence shown here is derived from an EMBL/GenBank/DDBJ whole genome shotgun (WGS) entry which is preliminary data.</text>
</comment>
<proteinExistence type="predicted"/>
<sequence length="326" mass="35162">MTTMKAIFRDTYCSPDALKLGDIDKPTIGHDDVLIRVHAAGVDQGAWHLITGLPYLLRLAGYGLRTPKTRIPGHDVAGHIEEVGENVTRFHPGDEVLGTCHGSFAEYAGAHHDTIVLKPSTITFEQAAALPASACAALQGLRDKGRLQPGQKVLITGAGGGVGTFAVQLAKAYQAHVTGVCRTTKTELVRSIGADDVIDHTREDFTDRPDRYDLILDTAGNRPLTHLRRALTPTGTLVIVGGAHTGRWTEGADRQLRAGILSPFTRHNLTGLMSTPRRQDLQTLTELIETGKLTPIIDRTYPLSQAPQALHHLRSGHASGKITLTV</sequence>
<dbReference type="PANTHER" id="PTHR44013:SF1">
    <property type="entry name" value="ZINC-TYPE ALCOHOL DEHYDROGENASE-LIKE PROTEIN C16A3.02C"/>
    <property type="match status" value="1"/>
</dbReference>
<dbReference type="Gene3D" id="3.40.50.720">
    <property type="entry name" value="NAD(P)-binding Rossmann-like Domain"/>
    <property type="match status" value="1"/>
</dbReference>
<dbReference type="Gene3D" id="3.90.180.10">
    <property type="entry name" value="Medium-chain alcohol dehydrogenases, catalytic domain"/>
    <property type="match status" value="1"/>
</dbReference>
<dbReference type="SUPFAM" id="SSF50129">
    <property type="entry name" value="GroES-like"/>
    <property type="match status" value="1"/>
</dbReference>
<protein>
    <submittedName>
        <fullName evidence="2">NADPH:quinone reductase-like Zn-dependent oxidoreductase</fullName>
    </submittedName>
</protein>
<dbReference type="Pfam" id="PF08240">
    <property type="entry name" value="ADH_N"/>
    <property type="match status" value="1"/>
</dbReference>
<dbReference type="InterPro" id="IPR036291">
    <property type="entry name" value="NAD(P)-bd_dom_sf"/>
</dbReference>
<feature type="domain" description="Enoyl reductase (ER)" evidence="1">
    <location>
        <begin position="13"/>
        <end position="324"/>
    </location>
</feature>
<dbReference type="InterPro" id="IPR052733">
    <property type="entry name" value="Chloroplast_QOR"/>
</dbReference>
<organism evidence="2 3">
    <name type="scientific">Nonomuraea dietziae</name>
    <dbReference type="NCBI Taxonomy" id="65515"/>
    <lineage>
        <taxon>Bacteria</taxon>
        <taxon>Bacillati</taxon>
        <taxon>Actinomycetota</taxon>
        <taxon>Actinomycetes</taxon>
        <taxon>Streptosporangiales</taxon>
        <taxon>Streptosporangiaceae</taxon>
        <taxon>Nonomuraea</taxon>
    </lineage>
</organism>
<dbReference type="InterPro" id="IPR013154">
    <property type="entry name" value="ADH-like_N"/>
</dbReference>
<dbReference type="EMBL" id="JACIBV010000001">
    <property type="protein sequence ID" value="MBB3724620.1"/>
    <property type="molecule type" value="Genomic_DNA"/>
</dbReference>
<dbReference type="Pfam" id="PF13602">
    <property type="entry name" value="ADH_zinc_N_2"/>
    <property type="match status" value="1"/>
</dbReference>
<reference evidence="2 3" key="1">
    <citation type="submission" date="2020-08" db="EMBL/GenBank/DDBJ databases">
        <title>Sequencing the genomes of 1000 actinobacteria strains.</title>
        <authorList>
            <person name="Klenk H.-P."/>
        </authorList>
    </citation>
    <scope>NUCLEOTIDE SEQUENCE [LARGE SCALE GENOMIC DNA]</scope>
    <source>
        <strain evidence="2 3">DSM 44320</strain>
    </source>
</reference>
<dbReference type="GO" id="GO:0016491">
    <property type="term" value="F:oxidoreductase activity"/>
    <property type="evidence" value="ECO:0007669"/>
    <property type="project" value="InterPro"/>
</dbReference>
<dbReference type="PANTHER" id="PTHR44013">
    <property type="entry name" value="ZINC-TYPE ALCOHOL DEHYDROGENASE-LIKE PROTEIN C16A3.02C"/>
    <property type="match status" value="1"/>
</dbReference>
<evidence type="ECO:0000313" key="2">
    <source>
        <dbReference type="EMBL" id="MBB3724620.1"/>
    </source>
</evidence>
<keyword evidence="3" id="KW-1185">Reference proteome</keyword>
<accession>A0A7W5V4A5</accession>
<dbReference type="SMART" id="SM00829">
    <property type="entry name" value="PKS_ER"/>
    <property type="match status" value="1"/>
</dbReference>
<dbReference type="InterPro" id="IPR020843">
    <property type="entry name" value="ER"/>
</dbReference>
<gene>
    <name evidence="2" type="ORF">FHR33_000480</name>
</gene>
<dbReference type="AlphaFoldDB" id="A0A7W5V4A5"/>
<dbReference type="SUPFAM" id="SSF51735">
    <property type="entry name" value="NAD(P)-binding Rossmann-fold domains"/>
    <property type="match status" value="1"/>
</dbReference>
<dbReference type="GO" id="GO:0008270">
    <property type="term" value="F:zinc ion binding"/>
    <property type="evidence" value="ECO:0007669"/>
    <property type="project" value="InterPro"/>
</dbReference>
<dbReference type="Proteomes" id="UP000579945">
    <property type="component" value="Unassembled WGS sequence"/>
</dbReference>
<dbReference type="InterPro" id="IPR011032">
    <property type="entry name" value="GroES-like_sf"/>
</dbReference>
<dbReference type="CDD" id="cd08267">
    <property type="entry name" value="MDR1"/>
    <property type="match status" value="1"/>
</dbReference>
<evidence type="ECO:0000259" key="1">
    <source>
        <dbReference type="SMART" id="SM00829"/>
    </source>
</evidence>
<dbReference type="PROSITE" id="PS01162">
    <property type="entry name" value="QOR_ZETA_CRYSTAL"/>
    <property type="match status" value="1"/>
</dbReference>
<dbReference type="InterPro" id="IPR002364">
    <property type="entry name" value="Quin_OxRdtase/zeta-crystal_CS"/>
</dbReference>